<dbReference type="CDD" id="cd13920">
    <property type="entry name" value="Stellacyanin"/>
    <property type="match status" value="1"/>
</dbReference>
<feature type="compositionally biased region" description="Pro residues" evidence="1">
    <location>
        <begin position="307"/>
        <end position="318"/>
    </location>
</feature>
<sequence>MAVGFNRTAILLLLVAAALWRCSSAATYTVGDSLGWTVPPNPTTYSDWASTKTFVVGDILVFNFASGRHDVTEVTKSASDSCNGSNPISVENNSPARITLTSAGDHHFICTFPGHCSNGQKLSVTVRSTRSSPAPQPSSPSPSAVPVPVPALAPEPSSTGQSPSPSPNSTPSSPVPSPAPSQEPMTYIVGDSAGWNVPTSSTFYDSWARGKTFVVGDVLEFNFPIQRHDVAKVTKDNFASCSGESPISFSSNPPVRITLSEPGEHFFICTISGHCSLGQKLAVNVTAGATTPPTSIASPPSDTIPSTPSPTTAPPPPNAATSLRASAFSATLLAVAVALLY</sequence>
<feature type="domain" description="Phytocyanin" evidence="3">
    <location>
        <begin position="185"/>
        <end position="287"/>
    </location>
</feature>
<dbReference type="PANTHER" id="PTHR33021">
    <property type="entry name" value="BLUE COPPER PROTEIN"/>
    <property type="match status" value="1"/>
</dbReference>
<keyword evidence="5" id="KW-1185">Reference proteome</keyword>
<feature type="domain" description="Phytocyanin" evidence="3">
    <location>
        <begin position="26"/>
        <end position="128"/>
    </location>
</feature>
<feature type="signal peptide" evidence="2">
    <location>
        <begin position="1"/>
        <end position="25"/>
    </location>
</feature>
<dbReference type="EMBL" id="OZ021741">
    <property type="protein sequence ID" value="CAK9326566.1"/>
    <property type="molecule type" value="Genomic_DNA"/>
</dbReference>
<dbReference type="Gene3D" id="2.60.40.420">
    <property type="entry name" value="Cupredoxins - blue copper proteins"/>
    <property type="match status" value="2"/>
</dbReference>
<proteinExistence type="predicted"/>
<feature type="region of interest" description="Disordered" evidence="1">
    <location>
        <begin position="124"/>
        <end position="187"/>
    </location>
</feature>
<reference evidence="4 5" key="1">
    <citation type="submission" date="2024-03" db="EMBL/GenBank/DDBJ databases">
        <authorList>
            <person name="Gkanogiannis A."/>
            <person name="Becerra Lopez-Lavalle L."/>
        </authorList>
    </citation>
    <scope>NUCLEOTIDE SEQUENCE [LARGE SCALE GENOMIC DNA]</scope>
</reference>
<evidence type="ECO:0000256" key="2">
    <source>
        <dbReference type="SAM" id="SignalP"/>
    </source>
</evidence>
<protein>
    <recommendedName>
        <fullName evidence="3">Phytocyanin domain-containing protein</fullName>
    </recommendedName>
</protein>
<dbReference type="InterPro" id="IPR039391">
    <property type="entry name" value="Phytocyanin-like"/>
</dbReference>
<evidence type="ECO:0000313" key="4">
    <source>
        <dbReference type="EMBL" id="CAK9326566.1"/>
    </source>
</evidence>
<dbReference type="InterPro" id="IPR008972">
    <property type="entry name" value="Cupredoxin"/>
</dbReference>
<evidence type="ECO:0000259" key="3">
    <source>
        <dbReference type="PROSITE" id="PS51485"/>
    </source>
</evidence>
<dbReference type="Pfam" id="PF02298">
    <property type="entry name" value="Cu_bind_like"/>
    <property type="match status" value="2"/>
</dbReference>
<accession>A0ABP0Z1M8</accession>
<feature type="compositionally biased region" description="Pro residues" evidence="1">
    <location>
        <begin position="164"/>
        <end position="181"/>
    </location>
</feature>
<dbReference type="PROSITE" id="PS51485">
    <property type="entry name" value="PHYTOCYANIN"/>
    <property type="match status" value="2"/>
</dbReference>
<dbReference type="PANTHER" id="PTHR33021:SF488">
    <property type="entry name" value="PHYTOCYANIN DOMAIN-CONTAINING PROTEIN"/>
    <property type="match status" value="1"/>
</dbReference>
<gene>
    <name evidence="4" type="ORF">CITCOLO1_LOCUS18920</name>
</gene>
<feature type="region of interest" description="Disordered" evidence="1">
    <location>
        <begin position="290"/>
        <end position="320"/>
    </location>
</feature>
<feature type="chain" id="PRO_5046221735" description="Phytocyanin domain-containing protein" evidence="2">
    <location>
        <begin position="26"/>
        <end position="341"/>
    </location>
</feature>
<feature type="compositionally biased region" description="Low complexity" evidence="1">
    <location>
        <begin position="154"/>
        <end position="163"/>
    </location>
</feature>
<evidence type="ECO:0000313" key="5">
    <source>
        <dbReference type="Proteomes" id="UP001642487"/>
    </source>
</evidence>
<feature type="compositionally biased region" description="Pro residues" evidence="1">
    <location>
        <begin position="134"/>
        <end position="153"/>
    </location>
</feature>
<dbReference type="InterPro" id="IPR003245">
    <property type="entry name" value="Phytocyanin_dom"/>
</dbReference>
<name>A0ABP0Z1M8_9ROSI</name>
<evidence type="ECO:0000256" key="1">
    <source>
        <dbReference type="SAM" id="MobiDB-lite"/>
    </source>
</evidence>
<dbReference type="SUPFAM" id="SSF49503">
    <property type="entry name" value="Cupredoxins"/>
    <property type="match status" value="2"/>
</dbReference>
<keyword evidence="2" id="KW-0732">Signal</keyword>
<organism evidence="4 5">
    <name type="scientific">Citrullus colocynthis</name>
    <name type="common">colocynth</name>
    <dbReference type="NCBI Taxonomy" id="252529"/>
    <lineage>
        <taxon>Eukaryota</taxon>
        <taxon>Viridiplantae</taxon>
        <taxon>Streptophyta</taxon>
        <taxon>Embryophyta</taxon>
        <taxon>Tracheophyta</taxon>
        <taxon>Spermatophyta</taxon>
        <taxon>Magnoliopsida</taxon>
        <taxon>eudicotyledons</taxon>
        <taxon>Gunneridae</taxon>
        <taxon>Pentapetalae</taxon>
        <taxon>rosids</taxon>
        <taxon>fabids</taxon>
        <taxon>Cucurbitales</taxon>
        <taxon>Cucurbitaceae</taxon>
        <taxon>Benincaseae</taxon>
        <taxon>Citrullus</taxon>
    </lineage>
</organism>
<dbReference type="Proteomes" id="UP001642487">
    <property type="component" value="Chromosome 7"/>
</dbReference>
<feature type="compositionally biased region" description="Low complexity" evidence="1">
    <location>
        <begin position="290"/>
        <end position="306"/>
    </location>
</feature>